<evidence type="ECO:0000313" key="3">
    <source>
        <dbReference type="Proteomes" id="UP000218690"/>
    </source>
</evidence>
<protein>
    <submittedName>
        <fullName evidence="2">XRE family transcriptional regulator</fullName>
    </submittedName>
</protein>
<dbReference type="PROSITE" id="PS50943">
    <property type="entry name" value="HTH_CROC1"/>
    <property type="match status" value="1"/>
</dbReference>
<accession>A0A2A4AM45</accession>
<comment type="caution">
    <text evidence="2">The sequence shown here is derived from an EMBL/GenBank/DDBJ whole genome shotgun (WGS) entry which is preliminary data.</text>
</comment>
<dbReference type="InterPro" id="IPR010982">
    <property type="entry name" value="Lambda_DNA-bd_dom_sf"/>
</dbReference>
<feature type="domain" description="HTH cro/C1-type" evidence="1">
    <location>
        <begin position="1"/>
        <end position="52"/>
    </location>
</feature>
<dbReference type="AlphaFoldDB" id="A0A2A4AM45"/>
<reference evidence="2 3" key="1">
    <citation type="submission" date="2017-09" db="EMBL/GenBank/DDBJ databases">
        <title>Draft Genome Sequence of Corynebacterium accolens AH4003.</title>
        <authorList>
            <person name="Chen Y."/>
            <person name="Oosthuysen W.F."/>
            <person name="Kelley S."/>
            <person name="Horswill A."/>
        </authorList>
    </citation>
    <scope>NUCLEOTIDE SEQUENCE [LARGE SCALE GENOMIC DNA]</scope>
    <source>
        <strain evidence="2 3">AH4003</strain>
    </source>
</reference>
<evidence type="ECO:0000313" key="2">
    <source>
        <dbReference type="EMBL" id="PCC83541.1"/>
    </source>
</evidence>
<dbReference type="Gene3D" id="1.10.260.40">
    <property type="entry name" value="lambda repressor-like DNA-binding domains"/>
    <property type="match status" value="1"/>
</dbReference>
<dbReference type="SUPFAM" id="SSF47413">
    <property type="entry name" value="lambda repressor-like DNA-binding domains"/>
    <property type="match status" value="1"/>
</dbReference>
<dbReference type="InterPro" id="IPR001387">
    <property type="entry name" value="Cro/C1-type_HTH"/>
</dbReference>
<dbReference type="GO" id="GO:0003677">
    <property type="term" value="F:DNA binding"/>
    <property type="evidence" value="ECO:0007669"/>
    <property type="project" value="InterPro"/>
</dbReference>
<dbReference type="CDD" id="cd00093">
    <property type="entry name" value="HTH_XRE"/>
    <property type="match status" value="1"/>
</dbReference>
<dbReference type="EMBL" id="NWBP01000011">
    <property type="protein sequence ID" value="PCC83541.1"/>
    <property type="molecule type" value="Genomic_DNA"/>
</dbReference>
<evidence type="ECO:0000259" key="1">
    <source>
        <dbReference type="PROSITE" id="PS50943"/>
    </source>
</evidence>
<organism evidence="2 3">
    <name type="scientific">Corynebacterium accolens</name>
    <dbReference type="NCBI Taxonomy" id="38284"/>
    <lineage>
        <taxon>Bacteria</taxon>
        <taxon>Bacillati</taxon>
        <taxon>Actinomycetota</taxon>
        <taxon>Actinomycetes</taxon>
        <taxon>Mycobacteriales</taxon>
        <taxon>Corynebacteriaceae</taxon>
        <taxon>Corynebacterium</taxon>
    </lineage>
</organism>
<gene>
    <name evidence="2" type="ORF">COM45_03795</name>
</gene>
<proteinExistence type="predicted"/>
<dbReference type="Pfam" id="PF01381">
    <property type="entry name" value="HTH_3"/>
    <property type="match status" value="1"/>
</dbReference>
<sequence length="82" mass="9089">MSQQALAEISGVSRSQISNLERTDKALPLRADPQLSTMFKLAFALEVPPSALLPDAEHMLDEVTPFAPEYIDRRRFAAAAEF</sequence>
<name>A0A2A4AM45_9CORY</name>
<dbReference type="Proteomes" id="UP000218690">
    <property type="component" value="Unassembled WGS sequence"/>
</dbReference>